<dbReference type="InterPro" id="IPR002035">
    <property type="entry name" value="VWF_A"/>
</dbReference>
<sequence length="1515" mass="159448" precursor="true">MRPVATFSLIQRRGKQLVACCAIAVFSSSFAPAADSGQSDGANVRIASYQTPSGDVFFASSIQPSADDSLLNAARKAPADVVIVVDTSASQVGDYRRESVAAIRGVLDRLRSTDRVRVFAADVQATPLGNSFDSAKSDLTNAAINQLKQRLPLGNTNMVTVIDSVRAALVSQSEDHTRSIIYIGDGSSIDSTSNEDRFGGLVEALRSDRIAVHSIAVGPSTNIELMAILANQTGGVLGVVGNDDDSSAAAVARSVGTSSTMSPIWLTGAKLLPGMTTVHGSQMPPLRLDRDSIVLGTADAKQRSGQFILSGETTSSKIRIVADANIEPSHMDFAFLPGLIKDASKNRGLTLATANSTLLRETARLRAVASEDLVRAGRLALQEGNKRGARAVAQLALEADPNNPEAQSLEKISGNRLVMQNPADSPFDDIFGGASAPAADAGGAMDAGGADPFGGAAADPAPAAGGGPFGGPGDATPAPAADDVFGGGGDAMAPSAPAANDDVFGAPANDAAGMDDAAATGFPPATAPVTPDVFDSAPPAAPQADFPAAPLNTAPPVAPAPSMMPVTPLVGDDEILERGGDLLDRVVQQRSLVEGRLRGEVRQQIRWAQRMLGSNPVGVGQKLKALLSRIETTPDIDPQLREEMQSQLRTAIQIAGRREAEYQEEQFNLQQQISGSQAASRLLADTFRREATLKTLSQQMNALIAEGRYTEADGQVSLELARIAGDTITNDSVAGRHFTDFPLSLQTYARDRRYREMRERNFVDAFSLVMKANIPFVDEPPVHYPDADVWQRLSRRRLREYGSIELVGDNATERRIQASLGDETSQTFVETPLEEAVASISRMHDIPIVVDRKALEEIGLTPDTPVNVDLKNVSLRSFMRLMLRELDLTYMIKDEVMQITTAEAAEANLINKVYPVGDLVVPILQLGGGGGGGGMGGGGMGGGGGGMGGGGMGGGGMGGGGMGGGGAFAVPDDISLRNKPRAKQNSATATSAASPKKAKTMRAAVNVAAIRIKPTAGQSKSEAWNEFFANEKITSAEELTILDQRVRTTVREFSIKAANAQEAGNTGESVAHFADARDVVAAAIRAGHVQPWMYQAYAIALSATDAPKVDVERALLSAVDFAETPEEVLHVAARLEDLKSYAAALRLCRNVADMEPYRREPYVMGLRIAQEIDDVDGLTWACKGVLSQAWPKKYQVIVDQAKLVARATYQQLIEDGRKEDADKFNRELKLAASHDVIIRVRWAGDADIDVAVEEPSGTVCSLENALTESGGTLLGDSFPGSGEDETGAVSETYICPKGFTGTYRLLLRRVWGNVSTGKATVEILTDLGRPTERFIQKQVPLTERDALLVFEVKDGQRKQEIAHAQLDHLRDVQANVREDLLGQVAGGIGGNFGGFDRPNQAEVLQELYRDVQNLTGGTGAVPGGLLGVGGFQRRGAVGFQPQITQLPEGASVTGLAIISADRRYVRISPAPFFSQVGDVTTFNFVDGTGGAAGGGAAAAGGGAAGGAAGGAGIGN</sequence>
<feature type="region of interest" description="Disordered" evidence="1">
    <location>
        <begin position="439"/>
        <end position="540"/>
    </location>
</feature>
<gene>
    <name evidence="4" type="ORF">K239x_23680</name>
</gene>
<feature type="compositionally biased region" description="Low complexity" evidence="1">
    <location>
        <begin position="474"/>
        <end position="484"/>
    </location>
</feature>
<accession>A0A517NTG6</accession>
<evidence type="ECO:0000256" key="2">
    <source>
        <dbReference type="SAM" id="SignalP"/>
    </source>
</evidence>
<dbReference type="SMART" id="SM00327">
    <property type="entry name" value="VWA"/>
    <property type="match status" value="1"/>
</dbReference>
<dbReference type="EMBL" id="CP036526">
    <property type="protein sequence ID" value="QDT10412.1"/>
    <property type="molecule type" value="Genomic_DNA"/>
</dbReference>
<reference evidence="4 5" key="1">
    <citation type="submission" date="2019-02" db="EMBL/GenBank/DDBJ databases">
        <title>Deep-cultivation of Planctomycetes and their phenomic and genomic characterization uncovers novel biology.</title>
        <authorList>
            <person name="Wiegand S."/>
            <person name="Jogler M."/>
            <person name="Boedeker C."/>
            <person name="Pinto D."/>
            <person name="Vollmers J."/>
            <person name="Rivas-Marin E."/>
            <person name="Kohn T."/>
            <person name="Peeters S.H."/>
            <person name="Heuer A."/>
            <person name="Rast P."/>
            <person name="Oberbeckmann S."/>
            <person name="Bunk B."/>
            <person name="Jeske O."/>
            <person name="Meyerdierks A."/>
            <person name="Storesund J.E."/>
            <person name="Kallscheuer N."/>
            <person name="Luecker S."/>
            <person name="Lage O.M."/>
            <person name="Pohl T."/>
            <person name="Merkel B.J."/>
            <person name="Hornburger P."/>
            <person name="Mueller R.-W."/>
            <person name="Bruemmer F."/>
            <person name="Labrenz M."/>
            <person name="Spormann A.M."/>
            <person name="Op den Camp H."/>
            <person name="Overmann J."/>
            <person name="Amann R."/>
            <person name="Jetten M.S.M."/>
            <person name="Mascher T."/>
            <person name="Medema M.H."/>
            <person name="Devos D.P."/>
            <person name="Kaster A.-K."/>
            <person name="Ovreas L."/>
            <person name="Rohde M."/>
            <person name="Galperin M.Y."/>
            <person name="Jogler C."/>
        </authorList>
    </citation>
    <scope>NUCLEOTIDE SEQUENCE [LARGE SCALE GENOMIC DNA]</scope>
    <source>
        <strain evidence="4 5">K23_9</strain>
    </source>
</reference>
<feature type="compositionally biased region" description="Low complexity" evidence="1">
    <location>
        <begin position="505"/>
        <end position="531"/>
    </location>
</feature>
<keyword evidence="2" id="KW-0732">Signal</keyword>
<dbReference type="PANTHER" id="PTHR31535:SF3">
    <property type="entry name" value="REGULATORY PROTEIN ZESTE"/>
    <property type="match status" value="1"/>
</dbReference>
<dbReference type="OrthoDB" id="291546at2"/>
<protein>
    <recommendedName>
        <fullName evidence="3">VWFA domain-containing protein</fullName>
    </recommendedName>
</protein>
<dbReference type="CDD" id="cd00198">
    <property type="entry name" value="vWFA"/>
    <property type="match status" value="1"/>
</dbReference>
<feature type="domain" description="VWFA" evidence="3">
    <location>
        <begin position="80"/>
        <end position="255"/>
    </location>
</feature>
<feature type="compositionally biased region" description="Low complexity" evidence="1">
    <location>
        <begin position="439"/>
        <end position="463"/>
    </location>
</feature>
<dbReference type="Gene3D" id="3.40.50.410">
    <property type="entry name" value="von Willebrand factor, type A domain"/>
    <property type="match status" value="1"/>
</dbReference>
<evidence type="ECO:0000259" key="3">
    <source>
        <dbReference type="PROSITE" id="PS50234"/>
    </source>
</evidence>
<proteinExistence type="predicted"/>
<feature type="compositionally biased region" description="Gly residues" evidence="1">
    <location>
        <begin position="464"/>
        <end position="473"/>
    </location>
</feature>
<dbReference type="RefSeq" id="WP_145417971.1">
    <property type="nucleotide sequence ID" value="NZ_CP036526.1"/>
</dbReference>
<dbReference type="PANTHER" id="PTHR31535">
    <property type="match status" value="1"/>
</dbReference>
<dbReference type="Pfam" id="PF13768">
    <property type="entry name" value="VWA_3"/>
    <property type="match status" value="1"/>
</dbReference>
<evidence type="ECO:0000313" key="5">
    <source>
        <dbReference type="Proteomes" id="UP000319817"/>
    </source>
</evidence>
<keyword evidence="5" id="KW-1185">Reference proteome</keyword>
<name>A0A517NTG6_9BACT</name>
<dbReference type="InterPro" id="IPR036465">
    <property type="entry name" value="vWFA_dom_sf"/>
</dbReference>
<organism evidence="4 5">
    <name type="scientific">Stieleria marina</name>
    <dbReference type="NCBI Taxonomy" id="1930275"/>
    <lineage>
        <taxon>Bacteria</taxon>
        <taxon>Pseudomonadati</taxon>
        <taxon>Planctomycetota</taxon>
        <taxon>Planctomycetia</taxon>
        <taxon>Pirellulales</taxon>
        <taxon>Pirellulaceae</taxon>
        <taxon>Stieleria</taxon>
    </lineage>
</organism>
<dbReference type="PROSITE" id="PS50234">
    <property type="entry name" value="VWFA"/>
    <property type="match status" value="1"/>
</dbReference>
<evidence type="ECO:0000256" key="1">
    <source>
        <dbReference type="SAM" id="MobiDB-lite"/>
    </source>
</evidence>
<evidence type="ECO:0000313" key="4">
    <source>
        <dbReference type="EMBL" id="QDT10412.1"/>
    </source>
</evidence>
<feature type="signal peptide" evidence="2">
    <location>
        <begin position="1"/>
        <end position="33"/>
    </location>
</feature>
<dbReference type="SUPFAM" id="SSF53300">
    <property type="entry name" value="vWA-like"/>
    <property type="match status" value="1"/>
</dbReference>
<feature type="chain" id="PRO_5022223203" description="VWFA domain-containing protein" evidence="2">
    <location>
        <begin position="34"/>
        <end position="1515"/>
    </location>
</feature>
<dbReference type="Proteomes" id="UP000319817">
    <property type="component" value="Chromosome"/>
</dbReference>